<name>A0A2S4M295_9BURK</name>
<protein>
    <submittedName>
        <fullName evidence="5">Regulatory LuxR family protein</fullName>
    </submittedName>
</protein>
<evidence type="ECO:0000256" key="1">
    <source>
        <dbReference type="ARBA" id="ARBA00023015"/>
    </source>
</evidence>
<feature type="domain" description="HTH luxR-type" evidence="4">
    <location>
        <begin position="258"/>
        <end position="323"/>
    </location>
</feature>
<dbReference type="PROSITE" id="PS50043">
    <property type="entry name" value="HTH_LUXR_2"/>
    <property type="match status" value="1"/>
</dbReference>
<proteinExistence type="predicted"/>
<dbReference type="CDD" id="cd06170">
    <property type="entry name" value="LuxR_C_like"/>
    <property type="match status" value="1"/>
</dbReference>
<dbReference type="GO" id="GO:0006355">
    <property type="term" value="P:regulation of DNA-templated transcription"/>
    <property type="evidence" value="ECO:0007669"/>
    <property type="project" value="InterPro"/>
</dbReference>
<dbReference type="InterPro" id="IPR016032">
    <property type="entry name" value="Sig_transdc_resp-reg_C-effctor"/>
</dbReference>
<keyword evidence="2" id="KW-0238">DNA-binding</keyword>
<dbReference type="PRINTS" id="PR00038">
    <property type="entry name" value="HTHLUXR"/>
</dbReference>
<dbReference type="InterPro" id="IPR000792">
    <property type="entry name" value="Tscrpt_reg_LuxR_C"/>
</dbReference>
<dbReference type="SMART" id="SM00421">
    <property type="entry name" value="HTH_LUXR"/>
    <property type="match status" value="1"/>
</dbReference>
<dbReference type="AlphaFoldDB" id="A0A2S4M295"/>
<accession>A0A2S4M295</accession>
<evidence type="ECO:0000313" key="6">
    <source>
        <dbReference type="Proteomes" id="UP000237381"/>
    </source>
</evidence>
<dbReference type="Proteomes" id="UP000237381">
    <property type="component" value="Unassembled WGS sequence"/>
</dbReference>
<reference evidence="5 6" key="1">
    <citation type="submission" date="2018-01" db="EMBL/GenBank/DDBJ databases">
        <title>Genomic Encyclopedia of Type Strains, Phase III (KMG-III): the genomes of soil and plant-associated and newly described type strains.</title>
        <authorList>
            <person name="Whitman W."/>
        </authorList>
    </citation>
    <scope>NUCLEOTIDE SEQUENCE [LARGE SCALE GENOMIC DNA]</scope>
    <source>
        <strain evidence="5 6">JCM 18070</strain>
    </source>
</reference>
<dbReference type="EMBL" id="PQGA01000013">
    <property type="protein sequence ID" value="POR48846.1"/>
    <property type="molecule type" value="Genomic_DNA"/>
</dbReference>
<dbReference type="Gene3D" id="1.10.10.10">
    <property type="entry name" value="Winged helix-like DNA-binding domain superfamily/Winged helix DNA-binding domain"/>
    <property type="match status" value="1"/>
</dbReference>
<sequence length="324" mass="35905">MSALEDTLLATYRAARETAHDRFLDAMLDVLRVRVPFDAGRWATGNFIGGSAVFDSVHLVDEMPDWQNAYTQISALDHAAKFAVSHQYTTGNFHFPTYFAGPANRAMRDYAQRFRHASGLVTCSKDVKAQVLINLSVFRADPDASFAEAERVFVQSLYPHLIEAWKINQALQIERACDRTSPARWSAAICTPGGQIVLAEPSFTEALRTEWPAYPRLAGALPAPLAQAMQSGTPTFKGESHVFRFERGHETALVRTRPRVPLDRLSTRELNVARLVSAGHSHKEVALLLGIAPATVRNHLQAIYDRAEIHSNTDLVAQMSAIDP</sequence>
<evidence type="ECO:0000259" key="4">
    <source>
        <dbReference type="PROSITE" id="PS50043"/>
    </source>
</evidence>
<dbReference type="PANTHER" id="PTHR44688">
    <property type="entry name" value="DNA-BINDING TRANSCRIPTIONAL ACTIVATOR DEVR_DOSR"/>
    <property type="match status" value="1"/>
</dbReference>
<gene>
    <name evidence="5" type="ORF">B0G62_113131</name>
</gene>
<evidence type="ECO:0000313" key="5">
    <source>
        <dbReference type="EMBL" id="POR48846.1"/>
    </source>
</evidence>
<keyword evidence="1" id="KW-0805">Transcription regulation</keyword>
<dbReference type="OrthoDB" id="8768171at2"/>
<dbReference type="PANTHER" id="PTHR44688:SF16">
    <property type="entry name" value="DNA-BINDING TRANSCRIPTIONAL ACTIVATOR DEVR_DOSR"/>
    <property type="match status" value="1"/>
</dbReference>
<dbReference type="GO" id="GO:0003677">
    <property type="term" value="F:DNA binding"/>
    <property type="evidence" value="ECO:0007669"/>
    <property type="project" value="UniProtKB-KW"/>
</dbReference>
<keyword evidence="3" id="KW-0804">Transcription</keyword>
<evidence type="ECO:0000256" key="3">
    <source>
        <dbReference type="ARBA" id="ARBA00023163"/>
    </source>
</evidence>
<organism evidence="5 6">
    <name type="scientific">Paraburkholderia eburnea</name>
    <dbReference type="NCBI Taxonomy" id="1189126"/>
    <lineage>
        <taxon>Bacteria</taxon>
        <taxon>Pseudomonadati</taxon>
        <taxon>Pseudomonadota</taxon>
        <taxon>Betaproteobacteria</taxon>
        <taxon>Burkholderiales</taxon>
        <taxon>Burkholderiaceae</taxon>
        <taxon>Paraburkholderia</taxon>
    </lineage>
</organism>
<dbReference type="Pfam" id="PF00196">
    <property type="entry name" value="GerE"/>
    <property type="match status" value="1"/>
</dbReference>
<dbReference type="InterPro" id="IPR036388">
    <property type="entry name" value="WH-like_DNA-bd_sf"/>
</dbReference>
<evidence type="ECO:0000256" key="2">
    <source>
        <dbReference type="ARBA" id="ARBA00023125"/>
    </source>
</evidence>
<comment type="caution">
    <text evidence="5">The sequence shown here is derived from an EMBL/GenBank/DDBJ whole genome shotgun (WGS) entry which is preliminary data.</text>
</comment>
<keyword evidence="6" id="KW-1185">Reference proteome</keyword>
<dbReference type="RefSeq" id="WP_103706233.1">
    <property type="nucleotide sequence ID" value="NZ_PQGA01000013.1"/>
</dbReference>
<dbReference type="SUPFAM" id="SSF46894">
    <property type="entry name" value="C-terminal effector domain of the bipartite response regulators"/>
    <property type="match status" value="1"/>
</dbReference>